<name>A0A1M2VAS4_TRAPU</name>
<keyword evidence="4" id="KW-1185">Reference proteome</keyword>
<evidence type="ECO:0000256" key="2">
    <source>
        <dbReference type="SAM" id="Phobius"/>
    </source>
</evidence>
<reference evidence="3 4" key="1">
    <citation type="submission" date="2016-10" db="EMBL/GenBank/DDBJ databases">
        <title>Genome sequence of the basidiomycete white-rot fungus Trametes pubescens.</title>
        <authorList>
            <person name="Makela M.R."/>
            <person name="Granchi Z."/>
            <person name="Peng M."/>
            <person name="De Vries R.P."/>
            <person name="Grigoriev I."/>
            <person name="Riley R."/>
            <person name="Hilden K."/>
        </authorList>
    </citation>
    <scope>NUCLEOTIDE SEQUENCE [LARGE SCALE GENOMIC DNA]</scope>
    <source>
        <strain evidence="3 4">FBCC735</strain>
    </source>
</reference>
<keyword evidence="2" id="KW-0472">Membrane</keyword>
<accession>A0A1M2VAS4</accession>
<feature type="transmembrane region" description="Helical" evidence="2">
    <location>
        <begin position="209"/>
        <end position="229"/>
    </location>
</feature>
<feature type="compositionally biased region" description="Pro residues" evidence="1">
    <location>
        <begin position="40"/>
        <end position="49"/>
    </location>
</feature>
<evidence type="ECO:0000313" key="4">
    <source>
        <dbReference type="Proteomes" id="UP000184267"/>
    </source>
</evidence>
<dbReference type="PANTHER" id="PTHR37402:SF1">
    <property type="entry name" value="GRAM DOMAIN-CONTAINING PROTEIN 4"/>
    <property type="match status" value="1"/>
</dbReference>
<comment type="caution">
    <text evidence="3">The sequence shown here is derived from an EMBL/GenBank/DDBJ whole genome shotgun (WGS) entry which is preliminary data.</text>
</comment>
<proteinExistence type="predicted"/>
<dbReference type="PANTHER" id="PTHR37402">
    <property type="entry name" value="GRAM DOMAIN-CONTAINING PROTEIN 4"/>
    <property type="match status" value="1"/>
</dbReference>
<dbReference type="STRING" id="154538.A0A1M2VAS4"/>
<dbReference type="AlphaFoldDB" id="A0A1M2VAS4"/>
<feature type="compositionally biased region" description="Acidic residues" evidence="1">
    <location>
        <begin position="64"/>
        <end position="78"/>
    </location>
</feature>
<feature type="transmembrane region" description="Helical" evidence="2">
    <location>
        <begin position="398"/>
        <end position="417"/>
    </location>
</feature>
<dbReference type="EMBL" id="MNAD01001519">
    <property type="protein sequence ID" value="OJT04666.1"/>
    <property type="molecule type" value="Genomic_DNA"/>
</dbReference>
<feature type="region of interest" description="Disordered" evidence="1">
    <location>
        <begin position="479"/>
        <end position="514"/>
    </location>
</feature>
<evidence type="ECO:0008006" key="5">
    <source>
        <dbReference type="Google" id="ProtNLM"/>
    </source>
</evidence>
<feature type="region of interest" description="Disordered" evidence="1">
    <location>
        <begin position="1"/>
        <end position="96"/>
    </location>
</feature>
<dbReference type="OrthoDB" id="1708389at2759"/>
<feature type="compositionally biased region" description="Low complexity" evidence="1">
    <location>
        <begin position="22"/>
        <end position="39"/>
    </location>
</feature>
<dbReference type="GO" id="GO:0006915">
    <property type="term" value="P:apoptotic process"/>
    <property type="evidence" value="ECO:0007669"/>
    <property type="project" value="InterPro"/>
</dbReference>
<feature type="region of interest" description="Disordered" evidence="1">
    <location>
        <begin position="145"/>
        <end position="169"/>
    </location>
</feature>
<dbReference type="OMA" id="YWILWYH"/>
<sequence length="665" mass="73471">MSFRQQVGGMMPPPLHHSRNASSSSLSLPVEQVSGSATPGAPPPLPPRPSGSGTPPVAVNESAPDSDEDTIPPAEEDAPGASLPTENLTPKEEEELSEVQLRELYNDEEIERFLYLFSMYVREVRAPGSATSTAMAHVASASAPALSETLSPPETTPSPAPSPATAEDDASRSLSERIAIDYFLPLLPPPRPPPAEFSLGRLNHTTQRLYVLLEPLYSLFVVPLLRLATWENPRKSFAYCALYWILWYHGLLISALLLRMLYSLVRKKLNPYPSLDELRAHRTRIDRSHTFGAMLSARLATSPTLGVQDMWHVFKDYRNTQKLKKAAKTVRTEAATGETNDAASIHSVDTEKPEEALEPAIEDIKDEDLKRLGLLVLSDVADLLERVKNIFLWRDPRASIFYGAVLFGCFLMAALPARYLVGSIGFTVGMLFWHVIPILLAIPPSERSRIPPLLSKVPTDAEYAMDLILQRVARGLPVRPKKRRRRQHSTDPGVAGVTAVDEQDQSNSSSVDWNKWGDRLASTKERTGEIKKKLQDGQWKKPENWAALNPLAPVPAVAPQSGPETQIETHTFPAQLKQHPGLITLTPTMVFFTPLLSASATLSIPLADVSRVKKGSLMKSIEIHYTETRAGGSAEGKDVKFLFVGYRDDLFARLISWGGKRWTNV</sequence>
<dbReference type="InterPro" id="IPR037847">
    <property type="entry name" value="GRAMDC4"/>
</dbReference>
<organism evidence="3 4">
    <name type="scientific">Trametes pubescens</name>
    <name type="common">White-rot fungus</name>
    <dbReference type="NCBI Taxonomy" id="154538"/>
    <lineage>
        <taxon>Eukaryota</taxon>
        <taxon>Fungi</taxon>
        <taxon>Dikarya</taxon>
        <taxon>Basidiomycota</taxon>
        <taxon>Agaricomycotina</taxon>
        <taxon>Agaricomycetes</taxon>
        <taxon>Polyporales</taxon>
        <taxon>Polyporaceae</taxon>
        <taxon>Trametes</taxon>
    </lineage>
</organism>
<evidence type="ECO:0000256" key="1">
    <source>
        <dbReference type="SAM" id="MobiDB-lite"/>
    </source>
</evidence>
<feature type="transmembrane region" description="Helical" evidence="2">
    <location>
        <begin position="241"/>
        <end position="262"/>
    </location>
</feature>
<dbReference type="Proteomes" id="UP000184267">
    <property type="component" value="Unassembled WGS sequence"/>
</dbReference>
<keyword evidence="2" id="KW-1133">Transmembrane helix</keyword>
<evidence type="ECO:0000313" key="3">
    <source>
        <dbReference type="EMBL" id="OJT04666.1"/>
    </source>
</evidence>
<keyword evidence="2" id="KW-0812">Transmembrane</keyword>
<gene>
    <name evidence="3" type="ORF">TRAPUB_4460</name>
</gene>
<protein>
    <recommendedName>
        <fullName evidence="5">GRAM domain-containing protein</fullName>
    </recommendedName>
</protein>
<feature type="transmembrane region" description="Helical" evidence="2">
    <location>
        <begin position="423"/>
        <end position="442"/>
    </location>
</feature>